<evidence type="ECO:0000313" key="3">
    <source>
        <dbReference type="Proteomes" id="UP000829476"/>
    </source>
</evidence>
<name>A0ABY3YK40_9FLAO</name>
<sequence>MYPEQIILIGTGIVGALGTFILNTKLKQGPVRASALLALLVGGFFYLFPDTLPLQLSQNIPVIFIGGTFIGMVSSRVVSNYLLIALSGLIFSFFYLNTSKFFEGYGGALGTAACISLLATLSIPFLNKKKKVTNGILVLRKQLFRKLKKR</sequence>
<feature type="transmembrane region" description="Helical" evidence="1">
    <location>
        <begin position="54"/>
        <end position="73"/>
    </location>
</feature>
<keyword evidence="1" id="KW-0812">Transmembrane</keyword>
<keyword evidence="3" id="KW-1185">Reference proteome</keyword>
<gene>
    <name evidence="2" type="ORF">MQE36_12310</name>
</gene>
<dbReference type="EMBL" id="CP094326">
    <property type="protein sequence ID" value="UNY97866.1"/>
    <property type="molecule type" value="Genomic_DNA"/>
</dbReference>
<keyword evidence="1" id="KW-1133">Transmembrane helix</keyword>
<protein>
    <recommendedName>
        <fullName evidence="4">DUF4203 domain-containing protein</fullName>
    </recommendedName>
</protein>
<feature type="transmembrane region" description="Helical" evidence="1">
    <location>
        <begin position="31"/>
        <end position="48"/>
    </location>
</feature>
<organism evidence="2 3">
    <name type="scientific">Zhouia spongiae</name>
    <dbReference type="NCBI Taxonomy" id="2202721"/>
    <lineage>
        <taxon>Bacteria</taxon>
        <taxon>Pseudomonadati</taxon>
        <taxon>Bacteroidota</taxon>
        <taxon>Flavobacteriia</taxon>
        <taxon>Flavobacteriales</taxon>
        <taxon>Flavobacteriaceae</taxon>
        <taxon>Zhouia</taxon>
    </lineage>
</organism>
<feature type="transmembrane region" description="Helical" evidence="1">
    <location>
        <begin position="6"/>
        <end position="24"/>
    </location>
</feature>
<keyword evidence="1" id="KW-0472">Membrane</keyword>
<accession>A0ABY3YK40</accession>
<feature type="transmembrane region" description="Helical" evidence="1">
    <location>
        <begin position="80"/>
        <end position="98"/>
    </location>
</feature>
<reference evidence="2 3" key="1">
    <citation type="journal article" date="2018" name="Int. J. Syst. Evol. Microbiol.">
        <title>Zhouia spongiae sp. nov., isolated from a marine sponge.</title>
        <authorList>
            <person name="Zhuang L."/>
            <person name="Lin B."/>
            <person name="Qin F."/>
            <person name="Luo L."/>
        </authorList>
    </citation>
    <scope>NUCLEOTIDE SEQUENCE [LARGE SCALE GENOMIC DNA]</scope>
    <source>
        <strain evidence="2 3">HN-Y44</strain>
    </source>
</reference>
<feature type="transmembrane region" description="Helical" evidence="1">
    <location>
        <begin position="104"/>
        <end position="126"/>
    </location>
</feature>
<proteinExistence type="predicted"/>
<evidence type="ECO:0000256" key="1">
    <source>
        <dbReference type="SAM" id="Phobius"/>
    </source>
</evidence>
<dbReference type="RefSeq" id="WP_242936277.1">
    <property type="nucleotide sequence ID" value="NZ_CP094326.1"/>
</dbReference>
<evidence type="ECO:0000313" key="2">
    <source>
        <dbReference type="EMBL" id="UNY97866.1"/>
    </source>
</evidence>
<dbReference type="Proteomes" id="UP000829476">
    <property type="component" value="Chromosome"/>
</dbReference>
<evidence type="ECO:0008006" key="4">
    <source>
        <dbReference type="Google" id="ProtNLM"/>
    </source>
</evidence>